<keyword evidence="1" id="KW-0805">Transcription regulation</keyword>
<accession>A0ABX8SIM3</accession>
<gene>
    <name evidence="5" type="ORF">KDB89_01760</name>
</gene>
<protein>
    <submittedName>
        <fullName evidence="5">GntR family transcriptional regulator</fullName>
    </submittedName>
</protein>
<feature type="domain" description="HTH gntR-type" evidence="4">
    <location>
        <begin position="11"/>
        <end position="79"/>
    </location>
</feature>
<dbReference type="InterPro" id="IPR000524">
    <property type="entry name" value="Tscrpt_reg_HTH_GntR"/>
</dbReference>
<dbReference type="PROSITE" id="PS50949">
    <property type="entry name" value="HTH_GNTR"/>
    <property type="match status" value="1"/>
</dbReference>
<dbReference type="PANTHER" id="PTHR38445:SF9">
    <property type="entry name" value="HTH-TYPE TRANSCRIPTIONAL REPRESSOR YTRA"/>
    <property type="match status" value="1"/>
</dbReference>
<keyword evidence="6" id="KW-1185">Reference proteome</keyword>
<evidence type="ECO:0000256" key="1">
    <source>
        <dbReference type="ARBA" id="ARBA00023015"/>
    </source>
</evidence>
<dbReference type="PANTHER" id="PTHR38445">
    <property type="entry name" value="HTH-TYPE TRANSCRIPTIONAL REPRESSOR YTRA"/>
    <property type="match status" value="1"/>
</dbReference>
<evidence type="ECO:0000256" key="2">
    <source>
        <dbReference type="ARBA" id="ARBA00023125"/>
    </source>
</evidence>
<organism evidence="5 6">
    <name type="scientific">Tessaracoccus palaemonis</name>
    <dbReference type="NCBI Taxonomy" id="2829499"/>
    <lineage>
        <taxon>Bacteria</taxon>
        <taxon>Bacillati</taxon>
        <taxon>Actinomycetota</taxon>
        <taxon>Actinomycetes</taxon>
        <taxon>Propionibacteriales</taxon>
        <taxon>Propionibacteriaceae</taxon>
        <taxon>Tessaracoccus</taxon>
    </lineage>
</organism>
<dbReference type="CDD" id="cd07377">
    <property type="entry name" value="WHTH_GntR"/>
    <property type="match status" value="1"/>
</dbReference>
<evidence type="ECO:0000313" key="5">
    <source>
        <dbReference type="EMBL" id="QXT63237.1"/>
    </source>
</evidence>
<dbReference type="SMART" id="SM00345">
    <property type="entry name" value="HTH_GNTR"/>
    <property type="match status" value="1"/>
</dbReference>
<keyword evidence="2" id="KW-0238">DNA-binding</keyword>
<dbReference type="EMBL" id="CP079216">
    <property type="protein sequence ID" value="QXT63237.1"/>
    <property type="molecule type" value="Genomic_DNA"/>
</dbReference>
<name>A0ABX8SIM3_9ACTN</name>
<dbReference type="Proteomes" id="UP000824504">
    <property type="component" value="Chromosome"/>
</dbReference>
<sequence>MELTVSHDSEVPPFEQVRRQLVEQITTRVLPAGTRLPPVRRLAEDLGLAANTVARTYKELEAEGFVVTRGRAGTVVSDIAAPDQATVTRAAELTEAFVASLRALGLGDDAVVAAVRRALDPGR</sequence>
<evidence type="ECO:0000256" key="3">
    <source>
        <dbReference type="ARBA" id="ARBA00023163"/>
    </source>
</evidence>
<reference evidence="5 6" key="1">
    <citation type="submission" date="2021-07" db="EMBL/GenBank/DDBJ databases">
        <title>complete genome sequencing of Tessaracoccus sp.J1M15.</title>
        <authorList>
            <person name="Bae J.-W."/>
            <person name="Kim D.-y."/>
        </authorList>
    </citation>
    <scope>NUCLEOTIDE SEQUENCE [LARGE SCALE GENOMIC DNA]</scope>
    <source>
        <strain evidence="5 6">J1M15</strain>
    </source>
</reference>
<dbReference type="Pfam" id="PF00392">
    <property type="entry name" value="GntR"/>
    <property type="match status" value="1"/>
</dbReference>
<evidence type="ECO:0000259" key="4">
    <source>
        <dbReference type="PROSITE" id="PS50949"/>
    </source>
</evidence>
<keyword evidence="3" id="KW-0804">Transcription</keyword>
<proteinExistence type="predicted"/>
<dbReference type="RefSeq" id="WP_219082939.1">
    <property type="nucleotide sequence ID" value="NZ_CP079216.1"/>
</dbReference>
<evidence type="ECO:0000313" key="6">
    <source>
        <dbReference type="Proteomes" id="UP000824504"/>
    </source>
</evidence>